<comment type="subcellular location">
    <subcellularLocation>
        <location evidence="1 8">Nucleus</location>
    </subcellularLocation>
</comment>
<evidence type="ECO:0000256" key="3">
    <source>
        <dbReference type="ARBA" id="ARBA00023015"/>
    </source>
</evidence>
<dbReference type="CDD" id="cd10017">
    <property type="entry name" value="B3_DNA"/>
    <property type="match status" value="1"/>
</dbReference>
<dbReference type="PROSITE" id="PS50863">
    <property type="entry name" value="B3"/>
    <property type="match status" value="1"/>
</dbReference>
<keyword evidence="11" id="KW-1185">Reference proteome</keyword>
<evidence type="ECO:0000256" key="7">
    <source>
        <dbReference type="ARBA" id="ARBA00023294"/>
    </source>
</evidence>
<protein>
    <recommendedName>
        <fullName evidence="8">Auxin response factor</fullName>
    </recommendedName>
</protein>
<comment type="subunit">
    <text evidence="8">Homodimers and heterodimers.</text>
</comment>
<evidence type="ECO:0000256" key="5">
    <source>
        <dbReference type="ARBA" id="ARBA00023163"/>
    </source>
</evidence>
<gene>
    <name evidence="10" type="ORF">RHSIM_Rhsim11G0064700</name>
</gene>
<evidence type="ECO:0000256" key="6">
    <source>
        <dbReference type="ARBA" id="ARBA00023242"/>
    </source>
</evidence>
<keyword evidence="7 8" id="KW-0927">Auxin signaling pathway</keyword>
<dbReference type="InterPro" id="IPR010525">
    <property type="entry name" value="ARF_dom"/>
</dbReference>
<evidence type="ECO:0000313" key="10">
    <source>
        <dbReference type="EMBL" id="KAF7128166.1"/>
    </source>
</evidence>
<dbReference type="PANTHER" id="PTHR31384">
    <property type="entry name" value="AUXIN RESPONSE FACTOR 4-RELATED"/>
    <property type="match status" value="1"/>
</dbReference>
<dbReference type="GO" id="GO:0006355">
    <property type="term" value="P:regulation of DNA-templated transcription"/>
    <property type="evidence" value="ECO:0007669"/>
    <property type="project" value="InterPro"/>
</dbReference>
<dbReference type="AlphaFoldDB" id="A0A834GB75"/>
<proteinExistence type="inferred from homology"/>
<organism evidence="10 11">
    <name type="scientific">Rhododendron simsii</name>
    <name type="common">Sims's rhododendron</name>
    <dbReference type="NCBI Taxonomy" id="118357"/>
    <lineage>
        <taxon>Eukaryota</taxon>
        <taxon>Viridiplantae</taxon>
        <taxon>Streptophyta</taxon>
        <taxon>Embryophyta</taxon>
        <taxon>Tracheophyta</taxon>
        <taxon>Spermatophyta</taxon>
        <taxon>Magnoliopsida</taxon>
        <taxon>eudicotyledons</taxon>
        <taxon>Gunneridae</taxon>
        <taxon>Pentapetalae</taxon>
        <taxon>asterids</taxon>
        <taxon>Ericales</taxon>
        <taxon>Ericaceae</taxon>
        <taxon>Ericoideae</taxon>
        <taxon>Rhodoreae</taxon>
        <taxon>Rhododendron</taxon>
    </lineage>
</organism>
<dbReference type="GO" id="GO:0003677">
    <property type="term" value="F:DNA binding"/>
    <property type="evidence" value="ECO:0007669"/>
    <property type="project" value="UniProtKB-KW"/>
</dbReference>
<dbReference type="Gene3D" id="2.40.330.10">
    <property type="entry name" value="DNA-binding pseudobarrel domain"/>
    <property type="match status" value="1"/>
</dbReference>
<comment type="similarity">
    <text evidence="2 8">Belongs to the ARF family.</text>
</comment>
<evidence type="ECO:0000256" key="1">
    <source>
        <dbReference type="ARBA" id="ARBA00004123"/>
    </source>
</evidence>
<evidence type="ECO:0000259" key="9">
    <source>
        <dbReference type="PROSITE" id="PS50863"/>
    </source>
</evidence>
<dbReference type="PANTHER" id="PTHR31384:SF94">
    <property type="entry name" value="AUXIN RESPONSE FACTOR 17"/>
    <property type="match status" value="1"/>
</dbReference>
<feature type="domain" description="TF-B3" evidence="9">
    <location>
        <begin position="104"/>
        <end position="207"/>
    </location>
</feature>
<dbReference type="EMBL" id="WJXA01000011">
    <property type="protein sequence ID" value="KAF7128166.1"/>
    <property type="molecule type" value="Genomic_DNA"/>
</dbReference>
<dbReference type="SUPFAM" id="SSF101936">
    <property type="entry name" value="DNA-binding pseudobarrel domain"/>
    <property type="match status" value="1"/>
</dbReference>
<dbReference type="Pfam" id="PF02362">
    <property type="entry name" value="B3"/>
    <property type="match status" value="1"/>
</dbReference>
<accession>A0A834GB75</accession>
<evidence type="ECO:0000256" key="8">
    <source>
        <dbReference type="RuleBase" id="RU004561"/>
    </source>
</evidence>
<dbReference type="SMART" id="SM01019">
    <property type="entry name" value="B3"/>
    <property type="match status" value="1"/>
</dbReference>
<sequence>MVTHPPPPGVWKSSAGTSVHIPPVDSAVYYFPQGHAEQSSLSSFLSPLVTSRPMILCRVTSVALLAHPDTDEVFARIRLVPAREPHANRRNPHGAEEDDAVVSFAKVLTPSDANNGGGFSVPRFCADSIFPPLNFNADPPVQNISITDVHGVVWEFRHIYRGTPRRHLLTTGWSKFVNSKKLVAGDSVVFMRNRRSGELFVGVRRAVRSSAGAGGRWNYPVGSVKVEGGWERSGGGRVSPEEVVEAAELAVQGREFEVVCYPRAGWADFVVGAEAVEESLSVVWSGGMRVKMAVETEDSSRVSWVQGTVSLAVVPDNNCPWQGSPWRMLQAGPGVMDYFLSLVSVGLLAVEPGMLLEPCSYKVTWDEPEALQNIKRVSPWQVKFVAPTPPLHSTFPPSKKFRISQNPELPTEGDRDLFFPMNAFSNSLIGNLNPSLMNYDSFPAGMQGARQDTYYVSTLSNFICENSHNIFSDEFFGKNAPEVETVSTELNIGSSHCDNLSPDSQSSVHFLDNELTGKQGCSPSTKVSLGSFQLFGQIIHAPVESGYDGVGCAEGNECKMSKKTECGNNSLDLSLTSPYTTLRDGLDVHCQRASAVEACSL</sequence>
<reference evidence="10" key="1">
    <citation type="submission" date="2019-11" db="EMBL/GenBank/DDBJ databases">
        <authorList>
            <person name="Liu Y."/>
            <person name="Hou J."/>
            <person name="Li T.-Q."/>
            <person name="Guan C.-H."/>
            <person name="Wu X."/>
            <person name="Wu H.-Z."/>
            <person name="Ling F."/>
            <person name="Zhang R."/>
            <person name="Shi X.-G."/>
            <person name="Ren J.-P."/>
            <person name="Chen E.-F."/>
            <person name="Sun J.-M."/>
        </authorList>
    </citation>
    <scope>NUCLEOTIDE SEQUENCE</scope>
    <source>
        <strain evidence="10">Adult_tree_wgs_1</strain>
        <tissue evidence="10">Leaves</tissue>
    </source>
</reference>
<dbReference type="InterPro" id="IPR003340">
    <property type="entry name" value="B3_DNA-bd"/>
</dbReference>
<keyword evidence="6 8" id="KW-0539">Nucleus</keyword>
<dbReference type="GO" id="GO:0005634">
    <property type="term" value="C:nucleus"/>
    <property type="evidence" value="ECO:0007669"/>
    <property type="project" value="UniProtKB-SubCell"/>
</dbReference>
<keyword evidence="5 8" id="KW-0804">Transcription</keyword>
<keyword evidence="4 8" id="KW-0238">DNA-binding</keyword>
<dbReference type="GO" id="GO:0009734">
    <property type="term" value="P:auxin-activated signaling pathway"/>
    <property type="evidence" value="ECO:0007669"/>
    <property type="project" value="UniProtKB-KW"/>
</dbReference>
<evidence type="ECO:0000313" key="11">
    <source>
        <dbReference type="Proteomes" id="UP000626092"/>
    </source>
</evidence>
<dbReference type="Pfam" id="PF06507">
    <property type="entry name" value="ARF_AD"/>
    <property type="match status" value="1"/>
</dbReference>
<dbReference type="InterPro" id="IPR044835">
    <property type="entry name" value="ARF_plant"/>
</dbReference>
<name>A0A834GB75_RHOSS</name>
<dbReference type="Proteomes" id="UP000626092">
    <property type="component" value="Unassembled WGS sequence"/>
</dbReference>
<dbReference type="InterPro" id="IPR015300">
    <property type="entry name" value="DNA-bd_pseudobarrel_sf"/>
</dbReference>
<evidence type="ECO:0000256" key="4">
    <source>
        <dbReference type="ARBA" id="ARBA00023125"/>
    </source>
</evidence>
<dbReference type="FunFam" id="2.40.330.10:FF:000001">
    <property type="entry name" value="Auxin response factor"/>
    <property type="match status" value="1"/>
</dbReference>
<comment type="caution">
    <text evidence="10">The sequence shown here is derived from an EMBL/GenBank/DDBJ whole genome shotgun (WGS) entry which is preliminary data.</text>
</comment>
<dbReference type="OrthoDB" id="1414159at2759"/>
<comment type="function">
    <text evidence="8">Auxin response factors (ARFs) are transcriptional factors that bind specifically to the DNA sequence 5'-TGTCTC-3' found in the auxin-responsive promoter elements (AuxREs).</text>
</comment>
<dbReference type="Gene3D" id="2.30.30.1040">
    <property type="match status" value="2"/>
</dbReference>
<keyword evidence="3 8" id="KW-0805">Transcription regulation</keyword>
<evidence type="ECO:0000256" key="2">
    <source>
        <dbReference type="ARBA" id="ARBA00007853"/>
    </source>
</evidence>